<dbReference type="EMBL" id="CP059572">
    <property type="protein sequence ID" value="QXJ21259.1"/>
    <property type="molecule type" value="Genomic_DNA"/>
</dbReference>
<dbReference type="PROSITE" id="PS50082">
    <property type="entry name" value="WD_REPEATS_2"/>
    <property type="match status" value="7"/>
</dbReference>
<evidence type="ECO:0000256" key="3">
    <source>
        <dbReference type="PROSITE-ProRule" id="PRU00221"/>
    </source>
</evidence>
<evidence type="ECO:0000256" key="2">
    <source>
        <dbReference type="ARBA" id="ARBA00022737"/>
    </source>
</evidence>
<evidence type="ECO:0000256" key="1">
    <source>
        <dbReference type="ARBA" id="ARBA00022574"/>
    </source>
</evidence>
<feature type="repeat" description="WD" evidence="3">
    <location>
        <begin position="508"/>
        <end position="549"/>
    </location>
</feature>
<dbReference type="CDD" id="cd00200">
    <property type="entry name" value="WD40"/>
    <property type="match status" value="2"/>
</dbReference>
<evidence type="ECO:0000259" key="4">
    <source>
        <dbReference type="Pfam" id="PF13360"/>
    </source>
</evidence>
<feature type="domain" description="Pyrrolo-quinoline quinone repeat" evidence="4">
    <location>
        <begin position="36"/>
        <end position="182"/>
    </location>
</feature>
<protein>
    <submittedName>
        <fullName evidence="5">WD40 repeat domain-containing protein</fullName>
    </submittedName>
</protein>
<dbReference type="InterPro" id="IPR002372">
    <property type="entry name" value="PQQ_rpt_dom"/>
</dbReference>
<dbReference type="InterPro" id="IPR015943">
    <property type="entry name" value="WD40/YVTN_repeat-like_dom_sf"/>
</dbReference>
<keyword evidence="6" id="KW-1185">Reference proteome</keyword>
<feature type="repeat" description="WD" evidence="3">
    <location>
        <begin position="385"/>
        <end position="426"/>
    </location>
</feature>
<dbReference type="InterPro" id="IPR011047">
    <property type="entry name" value="Quinoprotein_ADH-like_sf"/>
</dbReference>
<keyword evidence="2" id="KW-0677">Repeat</keyword>
<evidence type="ECO:0000313" key="6">
    <source>
        <dbReference type="Proteomes" id="UP001049518"/>
    </source>
</evidence>
<proteinExistence type="predicted"/>
<dbReference type="Gene3D" id="2.130.10.10">
    <property type="entry name" value="YVTN repeat-like/Quinoprotein amine dehydrogenase"/>
    <property type="match status" value="4"/>
</dbReference>
<evidence type="ECO:0000313" key="5">
    <source>
        <dbReference type="EMBL" id="QXJ21259.1"/>
    </source>
</evidence>
<dbReference type="PANTHER" id="PTHR19848">
    <property type="entry name" value="WD40 REPEAT PROTEIN"/>
    <property type="match status" value="1"/>
</dbReference>
<dbReference type="InterPro" id="IPR011042">
    <property type="entry name" value="6-blade_b-propeller_TolB-like"/>
</dbReference>
<dbReference type="SUPFAM" id="SSF50969">
    <property type="entry name" value="YVTN repeat-like/Quinoprotein amine dehydrogenase"/>
    <property type="match status" value="1"/>
</dbReference>
<name>A0ABX8QSU8_9ACTN</name>
<feature type="repeat" description="WD" evidence="3">
    <location>
        <begin position="639"/>
        <end position="673"/>
    </location>
</feature>
<keyword evidence="1 3" id="KW-0853">WD repeat</keyword>
<sequence length="673" mass="69826">MTYLARQIVSVASPSVDPVVPFSPDGRWAATSAQVFAPATGARRCALPPLPGWGLVAFAPDGGRVVTSHWEGNAVVMSDAATGAERWRVTNDQAVYEVRWSPDGRWVGAVSDAAVRVLDAATGVERTRCAGLPEPDQTRTFSWSPDGTRIAVGHGVGFFSSAQGGVRVFDAATGAERNRIELGTWANMTCWSPDGRLVGAGCGDGGAVLVDAAAGTLRVRLVEPRGIDAQVEDVRFDRDGRRVVTAGRDGAVRVFDVATGAPLSLYDHGHQAFHAVFSPDGRWVAASGSGGAVLFDAATGAERCRLTRGSAGPVTFGPDGSRASVGTYLRARIFDPAAHQERLTVRHGGAVGAVAVSPDGRWFASGCADGVARVLDARTGAERCRLAHGGPVRGVAFAPDGAWVATAGEDATARVFDAETGSQRARFDHEGAVLTVVVGGDGAIVATGSEDGTLRVFGVAGLAQRFRRSHGGAVLSVAISRDGELVATGCADGTARVFTARTGTEQAQFAHEGVVGSVSFTPDGASLATACADGFARLFEIGTGTERLRLEHLDDDFDDPVRVAVEAVAVSPSGTTLATTAADTRLRLFTLPSGELRTAAFHWSRIWPPVFSADGALLAVASDDQTGTVYDTTGNQRALLVHDSGVRAVALAPDATWLVTGSADGTARITDIT</sequence>
<dbReference type="Pfam" id="PF00400">
    <property type="entry name" value="WD40"/>
    <property type="match status" value="7"/>
</dbReference>
<dbReference type="PANTHER" id="PTHR19848:SF8">
    <property type="entry name" value="F-BOX AND WD REPEAT DOMAIN CONTAINING 7"/>
    <property type="match status" value="1"/>
</dbReference>
<reference evidence="5" key="1">
    <citation type="submission" date="2020-07" db="EMBL/GenBank/DDBJ databases">
        <authorList>
            <person name="Tarantini F.S."/>
            <person name="Hong K.W."/>
            <person name="Chan K.G."/>
        </authorList>
    </citation>
    <scope>NUCLEOTIDE SEQUENCE</scope>
    <source>
        <strain evidence="5">32-07</strain>
    </source>
</reference>
<dbReference type="Pfam" id="PF13360">
    <property type="entry name" value="PQQ_2"/>
    <property type="match status" value="1"/>
</dbReference>
<dbReference type="InterPro" id="IPR011044">
    <property type="entry name" value="Quino_amine_DH_bsu"/>
</dbReference>
<dbReference type="RefSeq" id="WP_231334403.1">
    <property type="nucleotide sequence ID" value="NZ_CP059572.1"/>
</dbReference>
<dbReference type="Gene3D" id="2.120.10.30">
    <property type="entry name" value="TolB, C-terminal domain"/>
    <property type="match status" value="1"/>
</dbReference>
<feature type="repeat" description="WD" evidence="3">
    <location>
        <begin position="467"/>
        <end position="508"/>
    </location>
</feature>
<feature type="repeat" description="WD" evidence="3">
    <location>
        <begin position="426"/>
        <end position="457"/>
    </location>
</feature>
<organism evidence="5 6">
    <name type="scientific">Actinomadura graeca</name>
    <dbReference type="NCBI Taxonomy" id="2750812"/>
    <lineage>
        <taxon>Bacteria</taxon>
        <taxon>Bacillati</taxon>
        <taxon>Actinomycetota</taxon>
        <taxon>Actinomycetes</taxon>
        <taxon>Streptosporangiales</taxon>
        <taxon>Thermomonosporaceae</taxon>
        <taxon>Actinomadura</taxon>
    </lineage>
</organism>
<dbReference type="PROSITE" id="PS50294">
    <property type="entry name" value="WD_REPEATS_REGION"/>
    <property type="match status" value="2"/>
</dbReference>
<dbReference type="SUPFAM" id="SSF63829">
    <property type="entry name" value="Calcium-dependent phosphotriesterase"/>
    <property type="match status" value="1"/>
</dbReference>
<feature type="repeat" description="WD" evidence="3">
    <location>
        <begin position="224"/>
        <end position="265"/>
    </location>
</feature>
<dbReference type="InterPro" id="IPR001680">
    <property type="entry name" value="WD40_rpt"/>
</dbReference>
<accession>A0ABX8QSU8</accession>
<feature type="repeat" description="WD" evidence="3">
    <location>
        <begin position="344"/>
        <end position="385"/>
    </location>
</feature>
<dbReference type="SUPFAM" id="SSF50998">
    <property type="entry name" value="Quinoprotein alcohol dehydrogenase-like"/>
    <property type="match status" value="1"/>
</dbReference>
<dbReference type="Proteomes" id="UP001049518">
    <property type="component" value="Chromosome"/>
</dbReference>
<dbReference type="SMART" id="SM00320">
    <property type="entry name" value="WD40"/>
    <property type="match status" value="12"/>
</dbReference>
<gene>
    <name evidence="5" type="ORF">AGRA3207_002096</name>
</gene>